<reference evidence="2 3" key="1">
    <citation type="journal article" date="2018" name="Vet. Microbiol.">
        <title>Characterisation of Staphylococcus felis isolated from cats using whole genome sequencing.</title>
        <authorList>
            <person name="Worthing K."/>
            <person name="Pang S."/>
            <person name="Trott D.J."/>
            <person name="Abraham S."/>
            <person name="Coombs G.W."/>
            <person name="Jordan D."/>
            <person name="McIntyre L."/>
            <person name="Davies M.R."/>
            <person name="Norris J."/>
        </authorList>
    </citation>
    <scope>NUCLEOTIDE SEQUENCE [LARGE SCALE GENOMIC DNA]</scope>
    <source>
        <strain evidence="2 3">F9</strain>
    </source>
</reference>
<accession>A0A3E0IKI0</accession>
<feature type="coiled-coil region" evidence="1">
    <location>
        <begin position="12"/>
        <end position="39"/>
    </location>
</feature>
<protein>
    <submittedName>
        <fullName evidence="2">Uncharacterized protein</fullName>
    </submittedName>
</protein>
<feature type="non-terminal residue" evidence="2">
    <location>
        <position position="1"/>
    </location>
</feature>
<dbReference type="EMBL" id="QKXQ01000773">
    <property type="protein sequence ID" value="REH88145.1"/>
    <property type="molecule type" value="Genomic_DNA"/>
</dbReference>
<gene>
    <name evidence="2" type="ORF">DOS83_14480</name>
</gene>
<sequence>NQGDNSITNFESKVSTQQIEEINKKIEEIKKELVRNNKENYLDLVGILEKSLKDKDEEKAKSIFKNIRSVIGDTEKLTHIWTWLINFFN</sequence>
<evidence type="ECO:0000313" key="3">
    <source>
        <dbReference type="Proteomes" id="UP000256562"/>
    </source>
</evidence>
<name>A0A3E0IKI0_9STAP</name>
<evidence type="ECO:0000313" key="2">
    <source>
        <dbReference type="EMBL" id="REH88145.1"/>
    </source>
</evidence>
<keyword evidence="1" id="KW-0175">Coiled coil</keyword>
<dbReference type="AlphaFoldDB" id="A0A3E0IKI0"/>
<dbReference type="RefSeq" id="WP_181897873.1">
    <property type="nucleotide sequence ID" value="NZ_QKXQ01000773.1"/>
</dbReference>
<organism evidence="2 3">
    <name type="scientific">Staphylococcus felis</name>
    <dbReference type="NCBI Taxonomy" id="46127"/>
    <lineage>
        <taxon>Bacteria</taxon>
        <taxon>Bacillati</taxon>
        <taxon>Bacillota</taxon>
        <taxon>Bacilli</taxon>
        <taxon>Bacillales</taxon>
        <taxon>Staphylococcaceae</taxon>
        <taxon>Staphylococcus</taxon>
    </lineage>
</organism>
<dbReference type="Proteomes" id="UP000256562">
    <property type="component" value="Unassembled WGS sequence"/>
</dbReference>
<comment type="caution">
    <text evidence="2">The sequence shown here is derived from an EMBL/GenBank/DDBJ whole genome shotgun (WGS) entry which is preliminary data.</text>
</comment>
<proteinExistence type="predicted"/>
<evidence type="ECO:0000256" key="1">
    <source>
        <dbReference type="SAM" id="Coils"/>
    </source>
</evidence>